<name>A0A4Z2E029_9TELE</name>
<evidence type="ECO:0000313" key="2">
    <source>
        <dbReference type="EMBL" id="TNN21742.1"/>
    </source>
</evidence>
<proteinExistence type="predicted"/>
<evidence type="ECO:0000313" key="3">
    <source>
        <dbReference type="Proteomes" id="UP000314294"/>
    </source>
</evidence>
<reference evidence="2 3" key="1">
    <citation type="submission" date="2019-03" db="EMBL/GenBank/DDBJ databases">
        <title>First draft genome of Liparis tanakae, snailfish: a comprehensive survey of snailfish specific genes.</title>
        <authorList>
            <person name="Kim W."/>
            <person name="Song I."/>
            <person name="Jeong J.-H."/>
            <person name="Kim D."/>
            <person name="Kim S."/>
            <person name="Ryu S."/>
            <person name="Song J.Y."/>
            <person name="Lee S.K."/>
        </authorList>
    </citation>
    <scope>NUCLEOTIDE SEQUENCE [LARGE SCALE GENOMIC DNA]</scope>
    <source>
        <tissue evidence="2">Muscle</tissue>
    </source>
</reference>
<dbReference type="OrthoDB" id="8956166at2759"/>
<dbReference type="AlphaFoldDB" id="A0A4Z2E029"/>
<sequence>MMDWAGPSLERSVFNDLRLQGQFCDAVIEAEGVAFQIHRVVLCECSHYFL</sequence>
<comment type="caution">
    <text evidence="2">The sequence shown here is derived from an EMBL/GenBank/DDBJ whole genome shotgun (WGS) entry which is preliminary data.</text>
</comment>
<dbReference type="Gene3D" id="3.30.710.10">
    <property type="entry name" value="Potassium Channel Kv1.1, Chain A"/>
    <property type="match status" value="1"/>
</dbReference>
<dbReference type="PROSITE" id="PS50097">
    <property type="entry name" value="BTB"/>
    <property type="match status" value="1"/>
</dbReference>
<feature type="domain" description="BTB" evidence="1">
    <location>
        <begin position="24"/>
        <end position="50"/>
    </location>
</feature>
<organism evidence="2 3">
    <name type="scientific">Liparis tanakae</name>
    <name type="common">Tanaka's snailfish</name>
    <dbReference type="NCBI Taxonomy" id="230148"/>
    <lineage>
        <taxon>Eukaryota</taxon>
        <taxon>Metazoa</taxon>
        <taxon>Chordata</taxon>
        <taxon>Craniata</taxon>
        <taxon>Vertebrata</taxon>
        <taxon>Euteleostomi</taxon>
        <taxon>Actinopterygii</taxon>
        <taxon>Neopterygii</taxon>
        <taxon>Teleostei</taxon>
        <taxon>Neoteleostei</taxon>
        <taxon>Acanthomorphata</taxon>
        <taxon>Eupercaria</taxon>
        <taxon>Perciformes</taxon>
        <taxon>Cottioidei</taxon>
        <taxon>Cottales</taxon>
        <taxon>Liparidae</taxon>
        <taxon>Liparis</taxon>
    </lineage>
</organism>
<keyword evidence="3" id="KW-1185">Reference proteome</keyword>
<dbReference type="Proteomes" id="UP000314294">
    <property type="component" value="Unassembled WGS sequence"/>
</dbReference>
<gene>
    <name evidence="2" type="primary">Klhl10</name>
    <name evidence="2" type="ORF">EYF80_068146</name>
</gene>
<evidence type="ECO:0000259" key="1">
    <source>
        <dbReference type="PROSITE" id="PS50097"/>
    </source>
</evidence>
<dbReference type="InterPro" id="IPR000210">
    <property type="entry name" value="BTB/POZ_dom"/>
</dbReference>
<dbReference type="Pfam" id="PF00651">
    <property type="entry name" value="BTB"/>
    <property type="match status" value="1"/>
</dbReference>
<dbReference type="SUPFAM" id="SSF54695">
    <property type="entry name" value="POZ domain"/>
    <property type="match status" value="1"/>
</dbReference>
<protein>
    <submittedName>
        <fullName evidence="2">Kelch-like protein 10</fullName>
    </submittedName>
</protein>
<dbReference type="InterPro" id="IPR011333">
    <property type="entry name" value="SKP1/BTB/POZ_sf"/>
</dbReference>
<dbReference type="EMBL" id="SRLO01026081">
    <property type="protein sequence ID" value="TNN21742.1"/>
    <property type="molecule type" value="Genomic_DNA"/>
</dbReference>
<accession>A0A4Z2E029</accession>